<proteinExistence type="predicted"/>
<sequence length="226" mass="25734">MTLLKIRRRPEPAVQMSDRDRRLIWRTAALLLDYPDDNLFTAIDRIADTAARLPDEARIPLQRFIDHVNESSPLDLAQRYVETFDMRRRSSMHLTFYAYGDTRKRGMALLRFKHAYRHAGVELDDRELPDHLPVLLEFAATVDPIGGERLLGEHIPVIELLRLSLQDNGSHYADVVAAVVATLPPLTIADRRRITELAAAGPPDEEVGMDPYTMDPALFETAQARR</sequence>
<protein>
    <recommendedName>
        <fullName evidence="4">Nitrate reductase delta subunit</fullName>
    </recommendedName>
</protein>
<dbReference type="SUPFAM" id="SSF89155">
    <property type="entry name" value="TorD-like"/>
    <property type="match status" value="1"/>
</dbReference>
<evidence type="ECO:0000313" key="2">
    <source>
        <dbReference type="EMBL" id="MQY20459.1"/>
    </source>
</evidence>
<dbReference type="Proteomes" id="UP000438448">
    <property type="component" value="Unassembled WGS sequence"/>
</dbReference>
<organism evidence="2 3">
    <name type="scientific">Nocardia macrotermitis</name>
    <dbReference type="NCBI Taxonomy" id="2585198"/>
    <lineage>
        <taxon>Bacteria</taxon>
        <taxon>Bacillati</taxon>
        <taxon>Actinomycetota</taxon>
        <taxon>Actinomycetes</taxon>
        <taxon>Mycobacteriales</taxon>
        <taxon>Nocardiaceae</taxon>
        <taxon>Nocardia</taxon>
    </lineage>
</organism>
<dbReference type="GO" id="GO:0016530">
    <property type="term" value="F:metallochaperone activity"/>
    <property type="evidence" value="ECO:0007669"/>
    <property type="project" value="TreeGrafter"/>
</dbReference>
<dbReference type="OrthoDB" id="4307003at2"/>
<name>A0A7K0D414_9NOCA</name>
<dbReference type="GO" id="GO:0042128">
    <property type="term" value="P:nitrate assimilation"/>
    <property type="evidence" value="ECO:0007669"/>
    <property type="project" value="UniProtKB-KW"/>
</dbReference>
<dbReference type="Gene3D" id="1.10.3480.10">
    <property type="entry name" value="TorD-like"/>
    <property type="match status" value="1"/>
</dbReference>
<accession>A0A7K0D414</accession>
<keyword evidence="3" id="KW-1185">Reference proteome</keyword>
<dbReference type="GO" id="GO:0051131">
    <property type="term" value="P:chaperone-mediated protein complex assembly"/>
    <property type="evidence" value="ECO:0007669"/>
    <property type="project" value="InterPro"/>
</dbReference>
<gene>
    <name evidence="2" type="ORF">NRB20_35640</name>
</gene>
<dbReference type="EMBL" id="WEGK01000007">
    <property type="protein sequence ID" value="MQY20459.1"/>
    <property type="molecule type" value="Genomic_DNA"/>
</dbReference>
<dbReference type="PANTHER" id="PTHR43680:SF2">
    <property type="entry name" value="NITRATE REDUCTASE MOLYBDENUM COFACTOR ASSEMBLY CHAPERONE NARJ"/>
    <property type="match status" value="1"/>
</dbReference>
<reference evidence="2 3" key="1">
    <citation type="submission" date="2019-10" db="EMBL/GenBank/DDBJ databases">
        <title>Nocardia macrotermitis sp. nov. and Nocardia aurantia sp. nov., isolated from the gut of fungus growing-termite Macrotermes natalensis.</title>
        <authorList>
            <person name="Benndorf R."/>
            <person name="Schwitalla J."/>
            <person name="Martin K."/>
            <person name="De Beer W."/>
            <person name="Kaster A.-K."/>
            <person name="Vollmers J."/>
            <person name="Poulsen M."/>
            <person name="Beemelmanns C."/>
        </authorList>
    </citation>
    <scope>NUCLEOTIDE SEQUENCE [LARGE SCALE GENOMIC DNA]</scope>
    <source>
        <strain evidence="2 3">RB20</strain>
    </source>
</reference>
<dbReference type="PANTHER" id="PTHR43680">
    <property type="entry name" value="NITRATE REDUCTASE MOLYBDENUM COFACTOR ASSEMBLY CHAPERONE"/>
    <property type="match status" value="1"/>
</dbReference>
<dbReference type="InterPro" id="IPR036411">
    <property type="entry name" value="TorD-like_sf"/>
</dbReference>
<dbReference type="AlphaFoldDB" id="A0A7K0D414"/>
<comment type="caution">
    <text evidence="2">The sequence shown here is derived from an EMBL/GenBank/DDBJ whole genome shotgun (WGS) entry which is preliminary data.</text>
</comment>
<evidence type="ECO:0008006" key="4">
    <source>
        <dbReference type="Google" id="ProtNLM"/>
    </source>
</evidence>
<dbReference type="RefSeq" id="WP_153411233.1">
    <property type="nucleotide sequence ID" value="NZ_WEGK01000007.1"/>
</dbReference>
<dbReference type="InterPro" id="IPR020945">
    <property type="entry name" value="DMSO/NO3_reduct_chaperone"/>
</dbReference>
<dbReference type="Pfam" id="PF02613">
    <property type="entry name" value="Nitrate_red_del"/>
    <property type="match status" value="1"/>
</dbReference>
<keyword evidence="1" id="KW-0534">Nitrate assimilation</keyword>
<dbReference type="NCBIfam" id="TIGR00684">
    <property type="entry name" value="narJ"/>
    <property type="match status" value="1"/>
</dbReference>
<evidence type="ECO:0000256" key="1">
    <source>
        <dbReference type="ARBA" id="ARBA00023063"/>
    </source>
</evidence>
<dbReference type="GO" id="GO:0051082">
    <property type="term" value="F:unfolded protein binding"/>
    <property type="evidence" value="ECO:0007669"/>
    <property type="project" value="InterPro"/>
</dbReference>
<dbReference type="InterPro" id="IPR003765">
    <property type="entry name" value="NO3_reductase_chaperone_NarJ"/>
</dbReference>
<evidence type="ECO:0000313" key="3">
    <source>
        <dbReference type="Proteomes" id="UP000438448"/>
    </source>
</evidence>